<comment type="similarity">
    <text evidence="1">Belongs to the CdaR family.</text>
</comment>
<dbReference type="InterPro" id="IPR042070">
    <property type="entry name" value="PucR_C-HTH_sf"/>
</dbReference>
<dbReference type="InterPro" id="IPR051448">
    <property type="entry name" value="CdaR-like_regulators"/>
</dbReference>
<evidence type="ECO:0000256" key="1">
    <source>
        <dbReference type="ARBA" id="ARBA00006754"/>
    </source>
</evidence>
<evidence type="ECO:0000313" key="4">
    <source>
        <dbReference type="EMBL" id="MFI7587363.1"/>
    </source>
</evidence>
<keyword evidence="5" id="KW-1185">Reference proteome</keyword>
<accession>A0ABW8AN14</accession>
<feature type="domain" description="CdaR GGDEF-like" evidence="3">
    <location>
        <begin position="205"/>
        <end position="312"/>
    </location>
</feature>
<dbReference type="Gene3D" id="1.10.10.2840">
    <property type="entry name" value="PucR C-terminal helix-turn-helix domain"/>
    <property type="match status" value="1"/>
</dbReference>
<evidence type="ECO:0000259" key="2">
    <source>
        <dbReference type="Pfam" id="PF13556"/>
    </source>
</evidence>
<dbReference type="InterPro" id="IPR041522">
    <property type="entry name" value="CdaR_GGDEF"/>
</dbReference>
<dbReference type="Pfam" id="PF13556">
    <property type="entry name" value="HTH_30"/>
    <property type="match status" value="1"/>
</dbReference>
<dbReference type="PANTHER" id="PTHR33744:SF1">
    <property type="entry name" value="DNA-BINDING TRANSCRIPTIONAL ACTIVATOR ADER"/>
    <property type="match status" value="1"/>
</dbReference>
<dbReference type="RefSeq" id="WP_398278915.1">
    <property type="nucleotide sequence ID" value="NZ_JBITLV010000003.1"/>
</dbReference>
<protein>
    <submittedName>
        <fullName evidence="4">PucR family transcriptional regulator</fullName>
    </submittedName>
</protein>
<dbReference type="InterPro" id="IPR025736">
    <property type="entry name" value="PucR_C-HTH_dom"/>
</dbReference>
<sequence length="432" mass="46269">MNSGPSSWLDRLSPRDPAAVDDSLLPPGVLTGLVEEVGPRAVAWAVELGQGMAARILEELPTLAVEGVVQEIRTGCESVAVGALATVAGGQPPAWVAAQLLQGPAELVGRGIGMEEMLRSIQVAQSFAARAAVAAVQDVVPEPERFAQTRWVLDLIFGAAEQAAAALSREFAQAQKAWLTSSSAVRQELVREIVAGEPVTPSRSSRTLGYDLSRQHTALILWVEAEEADPRELPRLAEDLLRAQGCTASLVLPVGRRRVWAWGSGLSAPDTTRRDEWPPPPAGVKVAAGLPGRAGVEGFRRSHLEAVEAAAVGERSTSGRRLFRYEDVDVLVLLLQQPELAREFVRRELGALAGPGPATATLRATLKCYLDVERSLTEAAARLQVARNTVSYRVHRAEQLRGLDVAQRRMPLQAALALAAEFDDLVTEGPAT</sequence>
<gene>
    <name evidence="4" type="ORF">ACIB24_09845</name>
</gene>
<name>A0ABW8AN14_9ACTN</name>
<dbReference type="EMBL" id="JBITLV010000003">
    <property type="protein sequence ID" value="MFI7587363.1"/>
    <property type="molecule type" value="Genomic_DNA"/>
</dbReference>
<proteinExistence type="inferred from homology"/>
<evidence type="ECO:0000259" key="3">
    <source>
        <dbReference type="Pfam" id="PF17853"/>
    </source>
</evidence>
<dbReference type="PANTHER" id="PTHR33744">
    <property type="entry name" value="CARBOHYDRATE DIACID REGULATOR"/>
    <property type="match status" value="1"/>
</dbReference>
<dbReference type="Proteomes" id="UP001612915">
    <property type="component" value="Unassembled WGS sequence"/>
</dbReference>
<reference evidence="4 5" key="1">
    <citation type="submission" date="2024-10" db="EMBL/GenBank/DDBJ databases">
        <title>The Natural Products Discovery Center: Release of the First 8490 Sequenced Strains for Exploring Actinobacteria Biosynthetic Diversity.</title>
        <authorList>
            <person name="Kalkreuter E."/>
            <person name="Kautsar S.A."/>
            <person name="Yang D."/>
            <person name="Bader C.D."/>
            <person name="Teijaro C.N."/>
            <person name="Fluegel L."/>
            <person name="Davis C.M."/>
            <person name="Simpson J.R."/>
            <person name="Lauterbach L."/>
            <person name="Steele A.D."/>
            <person name="Gui C."/>
            <person name="Meng S."/>
            <person name="Li G."/>
            <person name="Viehrig K."/>
            <person name="Ye F."/>
            <person name="Su P."/>
            <person name="Kiefer A.F."/>
            <person name="Nichols A."/>
            <person name="Cepeda A.J."/>
            <person name="Yan W."/>
            <person name="Fan B."/>
            <person name="Jiang Y."/>
            <person name="Adhikari A."/>
            <person name="Zheng C.-J."/>
            <person name="Schuster L."/>
            <person name="Cowan T.M."/>
            <person name="Smanski M.J."/>
            <person name="Chevrette M.G."/>
            <person name="De Carvalho L.P.S."/>
            <person name="Shen B."/>
        </authorList>
    </citation>
    <scope>NUCLEOTIDE SEQUENCE [LARGE SCALE GENOMIC DNA]</scope>
    <source>
        <strain evidence="4 5">NPDC049639</strain>
    </source>
</reference>
<organism evidence="4 5">
    <name type="scientific">Spongisporangium articulatum</name>
    <dbReference type="NCBI Taxonomy" id="3362603"/>
    <lineage>
        <taxon>Bacteria</taxon>
        <taxon>Bacillati</taxon>
        <taxon>Actinomycetota</taxon>
        <taxon>Actinomycetes</taxon>
        <taxon>Kineosporiales</taxon>
        <taxon>Kineosporiaceae</taxon>
        <taxon>Spongisporangium</taxon>
    </lineage>
</organism>
<evidence type="ECO:0000313" key="5">
    <source>
        <dbReference type="Proteomes" id="UP001612915"/>
    </source>
</evidence>
<comment type="caution">
    <text evidence="4">The sequence shown here is derived from an EMBL/GenBank/DDBJ whole genome shotgun (WGS) entry which is preliminary data.</text>
</comment>
<feature type="domain" description="PucR C-terminal helix-turn-helix" evidence="2">
    <location>
        <begin position="362"/>
        <end position="417"/>
    </location>
</feature>
<dbReference type="Pfam" id="PF17853">
    <property type="entry name" value="GGDEF_2"/>
    <property type="match status" value="1"/>
</dbReference>